<dbReference type="Proteomes" id="UP000295087">
    <property type="component" value="Unassembled WGS sequence"/>
</dbReference>
<dbReference type="AlphaFoldDB" id="A0A4V3CMJ7"/>
<protein>
    <submittedName>
        <fullName evidence="1">Uncharacterized protein</fullName>
    </submittedName>
</protein>
<gene>
    <name evidence="1" type="ORF">DFR75_112153</name>
</gene>
<organism evidence="1 2">
    <name type="scientific">Nocardia ignorata</name>
    <dbReference type="NCBI Taxonomy" id="145285"/>
    <lineage>
        <taxon>Bacteria</taxon>
        <taxon>Bacillati</taxon>
        <taxon>Actinomycetota</taxon>
        <taxon>Actinomycetes</taxon>
        <taxon>Mycobacteriales</taxon>
        <taxon>Nocardiaceae</taxon>
        <taxon>Nocardia</taxon>
    </lineage>
</organism>
<evidence type="ECO:0000313" key="2">
    <source>
        <dbReference type="Proteomes" id="UP000295087"/>
    </source>
</evidence>
<reference evidence="1 2" key="1">
    <citation type="submission" date="2019-03" db="EMBL/GenBank/DDBJ databases">
        <title>Genomic Encyclopedia of Type Strains, Phase IV (KMG-IV): sequencing the most valuable type-strain genomes for metagenomic binning, comparative biology and taxonomic classification.</title>
        <authorList>
            <person name="Goeker M."/>
        </authorList>
    </citation>
    <scope>NUCLEOTIDE SEQUENCE [LARGE SCALE GENOMIC DNA]</scope>
    <source>
        <strain evidence="1 2">DSM 44496</strain>
    </source>
</reference>
<dbReference type="EMBL" id="SNXK01000012">
    <property type="protein sequence ID" value="TDP29884.1"/>
    <property type="molecule type" value="Genomic_DNA"/>
</dbReference>
<proteinExistence type="predicted"/>
<evidence type="ECO:0000313" key="1">
    <source>
        <dbReference type="EMBL" id="TDP29884.1"/>
    </source>
</evidence>
<sequence length="100" mass="11040">MAEAKQYRKKPVVITAMEWDGTAEGATAVIQWILDNGGLANYHCSHDMGCPGTAKGHAIAIRTLEGWIQASPGDWVIRGIAREFYPCRRDIFAVTYEAVD</sequence>
<comment type="caution">
    <text evidence="1">The sequence shown here is derived from an EMBL/GenBank/DDBJ whole genome shotgun (WGS) entry which is preliminary data.</text>
</comment>
<dbReference type="RefSeq" id="WP_067496690.1">
    <property type="nucleotide sequence ID" value="NZ_SNXK01000012.1"/>
</dbReference>
<keyword evidence="2" id="KW-1185">Reference proteome</keyword>
<name>A0A4V3CMJ7_NOCIG</name>
<accession>A0A4V3CMJ7</accession>